<dbReference type="AlphaFoldDB" id="A0A6G0IJL9"/>
<gene>
    <name evidence="2" type="ORF">D5F01_LYC08878</name>
</gene>
<evidence type="ECO:0000313" key="3">
    <source>
        <dbReference type="Proteomes" id="UP000424527"/>
    </source>
</evidence>
<reference evidence="2 3" key="1">
    <citation type="submission" date="2019-07" db="EMBL/GenBank/DDBJ databases">
        <title>Chromosome genome assembly for large yellow croaker.</title>
        <authorList>
            <person name="Xiao S."/>
        </authorList>
    </citation>
    <scope>NUCLEOTIDE SEQUENCE [LARGE SCALE GENOMIC DNA]</scope>
    <source>
        <strain evidence="2">JMULYC20181020</strain>
        <tissue evidence="2">Muscle</tissue>
    </source>
</reference>
<evidence type="ECO:0000256" key="1">
    <source>
        <dbReference type="SAM" id="MobiDB-lite"/>
    </source>
</evidence>
<protein>
    <submittedName>
        <fullName evidence="2">Uncharacterized protein</fullName>
    </submittedName>
</protein>
<keyword evidence="3" id="KW-1185">Reference proteome</keyword>
<name>A0A6G0IJL9_LARCR</name>
<dbReference type="EMBL" id="REGW02000009">
    <property type="protein sequence ID" value="KAE8291527.1"/>
    <property type="molecule type" value="Genomic_DNA"/>
</dbReference>
<comment type="caution">
    <text evidence="2">The sequence shown here is derived from an EMBL/GenBank/DDBJ whole genome shotgun (WGS) entry which is preliminary data.</text>
</comment>
<proteinExistence type="predicted"/>
<sequence length="562" mass="61275">MMSDTPLKQGPSAATAGPPPAPVPATIHSNDTTRRPHPHLSSERASTTSQQPSVRSNLTTQFPGSPTQQLQFHTPGWQPADPGLDAQFTPAPPMLSPYTDPRTASAQVSISPAPVTPSATLPMFQPTVQTTMAPALLPQTSMHKPPTATLPPQSPPYPNFPETQVTQHPPLTQTAVHLYPTQVYQPSPQVPTIDTESLPAPQAPMLSFPAPLMMSTVNNPSTTEQTPQGTDYGQIPRLHMSQAAAHYSQIPLHSSATSTWDPTSAAPTPLHAAHTAINYAPFPHTQAPAYLPPPTSVPQISMYPDAVPQHTPLAPFSVQHMHAPLNAPVRATATSSLPPAAYGGFLQTHQVKNVQVFSGSADSKMLIEDWVRDMQYLLEAIELPPHLRFSTVVRHLSGEARKLILNLPPRDQTPEKAFEELRAEYGDTQGSLDPLADFYERGQRSGESACSYAIALEATLRAVEDIQRGGKPFPDRDSKLTWQFLRGLNDEEVYVRIAPMKPRLLSFRELQDELRNLAKETKKFQSSNRSKKTYAQVQVASECTLNAEAKRTTAPSARPLNG</sequence>
<accession>A0A6G0IJL9</accession>
<feature type="compositionally biased region" description="Polar residues" evidence="1">
    <location>
        <begin position="43"/>
        <end position="72"/>
    </location>
</feature>
<organism evidence="2 3">
    <name type="scientific">Larimichthys crocea</name>
    <name type="common">Large yellow croaker</name>
    <name type="synonym">Pseudosciaena crocea</name>
    <dbReference type="NCBI Taxonomy" id="215358"/>
    <lineage>
        <taxon>Eukaryota</taxon>
        <taxon>Metazoa</taxon>
        <taxon>Chordata</taxon>
        <taxon>Craniata</taxon>
        <taxon>Vertebrata</taxon>
        <taxon>Euteleostomi</taxon>
        <taxon>Actinopterygii</taxon>
        <taxon>Neopterygii</taxon>
        <taxon>Teleostei</taxon>
        <taxon>Neoteleostei</taxon>
        <taxon>Acanthomorphata</taxon>
        <taxon>Eupercaria</taxon>
        <taxon>Sciaenidae</taxon>
        <taxon>Larimichthys</taxon>
    </lineage>
</organism>
<evidence type="ECO:0000313" key="2">
    <source>
        <dbReference type="EMBL" id="KAE8291527.1"/>
    </source>
</evidence>
<feature type="region of interest" description="Disordered" evidence="1">
    <location>
        <begin position="138"/>
        <end position="166"/>
    </location>
</feature>
<feature type="region of interest" description="Disordered" evidence="1">
    <location>
        <begin position="1"/>
        <end position="109"/>
    </location>
</feature>
<dbReference type="Proteomes" id="UP000424527">
    <property type="component" value="Unassembled WGS sequence"/>
</dbReference>
<feature type="compositionally biased region" description="Pro residues" evidence="1">
    <location>
        <begin position="148"/>
        <end position="159"/>
    </location>
</feature>